<dbReference type="InterPro" id="IPR033389">
    <property type="entry name" value="AUX/IAA_dom"/>
</dbReference>
<sequence>MKGVSGFNEGVASSGSTSAADVVVVVVEKDYVGLSGAASSDPAVEEEDAEGRDERGEEEEEEDLELGLSLGAKKVGGGGGGKAAAGVAKPWEQCCRILTAKDFPSLVPRASPRSSSTSSVSSSSAALGGGASGGGVAVAGTKRAADSVSPDVVGPSHPPSQVVGWPPIRAFRMNSLFNQSKDNTSQTDAAAPKKSNSNDTSMKEAKVNNDQARNGRAAVSSRFVKVNMDGDPIGRKVDLNAHPSYETLALSLELMFHKPTMVLSTSAHGVKASMLLDGSSEFALTYEDRDGDWMLVGDVPWGMFLDTVKRLRIMRTSDASGLAPRFQSSNKSCGLIRSKP</sequence>
<evidence type="ECO:0000256" key="8">
    <source>
        <dbReference type="ARBA" id="ARBA00023242"/>
    </source>
</evidence>
<dbReference type="GO" id="GO:0009734">
    <property type="term" value="P:auxin-activated signaling pathway"/>
    <property type="evidence" value="ECO:0007669"/>
    <property type="project" value="UniProtKB-UniRule"/>
</dbReference>
<dbReference type="InterPro" id="IPR003311">
    <property type="entry name" value="AUX_IAA"/>
</dbReference>
<dbReference type="GeneID" id="103706989"/>
<evidence type="ECO:0000256" key="10">
    <source>
        <dbReference type="RuleBase" id="RU004549"/>
    </source>
</evidence>
<comment type="similarity">
    <text evidence="3 10">Belongs to the Aux/IAA family.</text>
</comment>
<dbReference type="PANTHER" id="PTHR31734">
    <property type="entry name" value="AUXIN-RESPONSIVE PROTEIN IAA17"/>
    <property type="match status" value="1"/>
</dbReference>
<feature type="compositionally biased region" description="Low complexity" evidence="11">
    <location>
        <begin position="114"/>
        <end position="126"/>
    </location>
</feature>
<evidence type="ECO:0000256" key="7">
    <source>
        <dbReference type="ARBA" id="ARBA00023163"/>
    </source>
</evidence>
<evidence type="ECO:0000256" key="9">
    <source>
        <dbReference type="ARBA" id="ARBA00023294"/>
    </source>
</evidence>
<dbReference type="KEGG" id="pda:103706989"/>
<evidence type="ECO:0000256" key="1">
    <source>
        <dbReference type="ARBA" id="ARBA00002159"/>
    </source>
</evidence>
<dbReference type="OrthoDB" id="773336at2759"/>
<evidence type="ECO:0000256" key="11">
    <source>
        <dbReference type="SAM" id="MobiDB-lite"/>
    </source>
</evidence>
<feature type="region of interest" description="Disordered" evidence="11">
    <location>
        <begin position="36"/>
        <end position="66"/>
    </location>
</feature>
<keyword evidence="9 10" id="KW-0927">Auxin signaling pathway</keyword>
<organism evidence="13 14">
    <name type="scientific">Phoenix dactylifera</name>
    <name type="common">Date palm</name>
    <dbReference type="NCBI Taxonomy" id="42345"/>
    <lineage>
        <taxon>Eukaryota</taxon>
        <taxon>Viridiplantae</taxon>
        <taxon>Streptophyta</taxon>
        <taxon>Embryophyta</taxon>
        <taxon>Tracheophyta</taxon>
        <taxon>Spermatophyta</taxon>
        <taxon>Magnoliopsida</taxon>
        <taxon>Liliopsida</taxon>
        <taxon>Arecaceae</taxon>
        <taxon>Coryphoideae</taxon>
        <taxon>Phoeniceae</taxon>
        <taxon>Phoenix</taxon>
    </lineage>
</organism>
<proteinExistence type="inferred from homology"/>
<dbReference type="RefSeq" id="XP_008789525.1">
    <property type="nucleotide sequence ID" value="XM_008791303.3"/>
</dbReference>
<evidence type="ECO:0000313" key="14">
    <source>
        <dbReference type="RefSeq" id="XP_008789525.1"/>
    </source>
</evidence>
<dbReference type="Proteomes" id="UP000228380">
    <property type="component" value="Chromosome 18"/>
</dbReference>
<comment type="subunit">
    <text evidence="4 10">Homodimers and heterodimers.</text>
</comment>
<feature type="domain" description="PB1" evidence="12">
    <location>
        <begin position="221"/>
        <end position="318"/>
    </location>
</feature>
<keyword evidence="13" id="KW-1185">Reference proteome</keyword>
<evidence type="ECO:0000256" key="6">
    <source>
        <dbReference type="ARBA" id="ARBA00023015"/>
    </source>
</evidence>
<evidence type="ECO:0000256" key="3">
    <source>
        <dbReference type="ARBA" id="ARBA00006728"/>
    </source>
</evidence>
<dbReference type="PANTHER" id="PTHR31734:SF6">
    <property type="entry name" value="AUXIN-RESPONSIVE PROTEIN IAA11"/>
    <property type="match status" value="1"/>
</dbReference>
<dbReference type="AlphaFoldDB" id="A0A8B7C169"/>
<dbReference type="GO" id="GO:0006355">
    <property type="term" value="P:regulation of DNA-templated transcription"/>
    <property type="evidence" value="ECO:0007669"/>
    <property type="project" value="InterPro"/>
</dbReference>
<dbReference type="SUPFAM" id="SSF54277">
    <property type="entry name" value="CAD &amp; PB1 domains"/>
    <property type="match status" value="1"/>
</dbReference>
<comment type="subcellular location">
    <subcellularLocation>
        <location evidence="2 10">Nucleus</location>
    </subcellularLocation>
</comment>
<keyword evidence="6 10" id="KW-0805">Transcription regulation</keyword>
<accession>A0A8B7C169</accession>
<protein>
    <recommendedName>
        <fullName evidence="10">Auxin-responsive protein</fullName>
    </recommendedName>
</protein>
<keyword evidence="7 10" id="KW-0804">Transcription</keyword>
<reference evidence="13" key="1">
    <citation type="journal article" date="2019" name="Nat. Commun.">
        <title>Genome-wide association mapping of date palm fruit traits.</title>
        <authorList>
            <person name="Hazzouri K.M."/>
            <person name="Gros-Balthazard M."/>
            <person name="Flowers J.M."/>
            <person name="Copetti D."/>
            <person name="Lemansour A."/>
            <person name="Lebrun M."/>
            <person name="Masmoudi K."/>
            <person name="Ferrand S."/>
            <person name="Dhar M.I."/>
            <person name="Fresquez Z.A."/>
            <person name="Rosas U."/>
            <person name="Zhang J."/>
            <person name="Talag J."/>
            <person name="Lee S."/>
            <person name="Kudrna D."/>
            <person name="Powell R.F."/>
            <person name="Leitch I.J."/>
            <person name="Krueger R.R."/>
            <person name="Wing R.A."/>
            <person name="Amiri K.M.A."/>
            <person name="Purugganan M.D."/>
        </authorList>
    </citation>
    <scope>NUCLEOTIDE SEQUENCE [LARGE SCALE GENOMIC DNA]</scope>
    <source>
        <strain evidence="13">cv. Khalas</strain>
    </source>
</reference>
<dbReference type="PROSITE" id="PS51745">
    <property type="entry name" value="PB1"/>
    <property type="match status" value="1"/>
</dbReference>
<evidence type="ECO:0000256" key="5">
    <source>
        <dbReference type="ARBA" id="ARBA00022491"/>
    </source>
</evidence>
<dbReference type="GO" id="GO:0005634">
    <property type="term" value="C:nucleus"/>
    <property type="evidence" value="ECO:0007669"/>
    <property type="project" value="UniProtKB-SubCell"/>
</dbReference>
<dbReference type="Gene3D" id="3.10.20.90">
    <property type="entry name" value="Phosphatidylinositol 3-kinase Catalytic Subunit, Chain A, domain 1"/>
    <property type="match status" value="1"/>
</dbReference>
<feature type="compositionally biased region" description="Polar residues" evidence="11">
    <location>
        <begin position="179"/>
        <end position="200"/>
    </location>
</feature>
<evidence type="ECO:0000313" key="13">
    <source>
        <dbReference type="Proteomes" id="UP000228380"/>
    </source>
</evidence>
<feature type="region of interest" description="Disordered" evidence="11">
    <location>
        <begin position="179"/>
        <end position="216"/>
    </location>
</feature>
<keyword evidence="8 10" id="KW-0539">Nucleus</keyword>
<dbReference type="Pfam" id="PF02309">
    <property type="entry name" value="AUX_IAA"/>
    <property type="match status" value="1"/>
</dbReference>
<keyword evidence="5 10" id="KW-0678">Repressor</keyword>
<comment type="function">
    <text evidence="1 10">Aux/IAA proteins are short-lived transcriptional factors that function as repressors of early auxin response genes at low auxin concentrations.</text>
</comment>
<feature type="compositionally biased region" description="Acidic residues" evidence="11">
    <location>
        <begin position="43"/>
        <end position="65"/>
    </location>
</feature>
<dbReference type="InterPro" id="IPR053793">
    <property type="entry name" value="PB1-like"/>
</dbReference>
<reference evidence="14" key="2">
    <citation type="submission" date="2025-08" db="UniProtKB">
        <authorList>
            <consortium name="RefSeq"/>
        </authorList>
    </citation>
    <scope>IDENTIFICATION</scope>
    <source>
        <tissue evidence="14">Young leaves</tissue>
    </source>
</reference>
<gene>
    <name evidence="14" type="primary">LOC103706989</name>
</gene>
<evidence type="ECO:0000259" key="12">
    <source>
        <dbReference type="PROSITE" id="PS51745"/>
    </source>
</evidence>
<feature type="region of interest" description="Disordered" evidence="11">
    <location>
        <begin position="106"/>
        <end position="138"/>
    </location>
</feature>
<evidence type="ECO:0000256" key="4">
    <source>
        <dbReference type="ARBA" id="ARBA00011726"/>
    </source>
</evidence>
<evidence type="ECO:0000256" key="2">
    <source>
        <dbReference type="ARBA" id="ARBA00004123"/>
    </source>
</evidence>
<name>A0A8B7C169_PHODC</name>
<feature type="compositionally biased region" description="Gly residues" evidence="11">
    <location>
        <begin position="127"/>
        <end position="137"/>
    </location>
</feature>